<feature type="domain" description="BRCT" evidence="4">
    <location>
        <begin position="357"/>
        <end position="407"/>
    </location>
</feature>
<name>A0ABU0TT65_MICTR</name>
<dbReference type="Gene3D" id="3.30.420.10">
    <property type="entry name" value="Ribonuclease H-like superfamily/Ribonuclease H"/>
    <property type="match status" value="1"/>
</dbReference>
<dbReference type="GO" id="GO:0003887">
    <property type="term" value="F:DNA-directed DNA polymerase activity"/>
    <property type="evidence" value="ECO:0007669"/>
    <property type="project" value="UniProtKB-EC"/>
</dbReference>
<comment type="caution">
    <text evidence="5">The sequence shown here is derived from an EMBL/GenBank/DDBJ whole genome shotgun (WGS) entry which is preliminary data.</text>
</comment>
<dbReference type="InterPro" id="IPR001357">
    <property type="entry name" value="BRCT_dom"/>
</dbReference>
<gene>
    <name evidence="5" type="ORF">QE412_001426</name>
</gene>
<dbReference type="CDD" id="cd06127">
    <property type="entry name" value="DEDDh"/>
    <property type="match status" value="1"/>
</dbReference>
<evidence type="ECO:0000256" key="2">
    <source>
        <dbReference type="ARBA" id="ARBA00022801"/>
    </source>
</evidence>
<dbReference type="InterPro" id="IPR013520">
    <property type="entry name" value="Ribonucl_H"/>
</dbReference>
<proteinExistence type="predicted"/>
<keyword evidence="1" id="KW-0540">Nuclease</keyword>
<dbReference type="Pfam" id="PF00929">
    <property type="entry name" value="RNase_T"/>
    <property type="match status" value="1"/>
</dbReference>
<dbReference type="InterPro" id="IPR012337">
    <property type="entry name" value="RNaseH-like_sf"/>
</dbReference>
<keyword evidence="6" id="KW-1185">Reference proteome</keyword>
<evidence type="ECO:0000259" key="4">
    <source>
        <dbReference type="PROSITE" id="PS50172"/>
    </source>
</evidence>
<evidence type="ECO:0000256" key="1">
    <source>
        <dbReference type="ARBA" id="ARBA00022722"/>
    </source>
</evidence>
<keyword evidence="3" id="KW-0269">Exonuclease</keyword>
<reference evidence="5 6" key="1">
    <citation type="submission" date="2023-07" db="EMBL/GenBank/DDBJ databases">
        <title>Functional and genomic diversity of the sorghum phyllosphere microbiome.</title>
        <authorList>
            <person name="Shade A."/>
        </authorList>
    </citation>
    <scope>NUCLEOTIDE SEQUENCE [LARGE SCALE GENOMIC DNA]</scope>
    <source>
        <strain evidence="5 6">SORGH_AS_1207</strain>
    </source>
</reference>
<accession>A0ABU0TT65</accession>
<dbReference type="InterPro" id="IPR036397">
    <property type="entry name" value="RNaseH_sf"/>
</dbReference>
<sequence length="407" mass="44422">MTSGVNGGFATIDFETTGLFPGRHHRAIEVAVVHSDPDGTVTGQWETLINPRRDLGAQGIHGVSAREIIAAPIFEQVAGQLIDLLSGRVIVAHNATFDMRFLNAELDRVDYWRPDDFVTACTMRLARTHLGGGLALADCCDAFGIPLVGAHRASADALATARLLEAFIASGTSDRWRQMLDSAPLWEPYPGERAQWLARDAVPPASLTFLDRIVVRIPDVSDTEEQAEYLSLVERCLLDRYLSEHEKDELVAFADRSGIGRETAMRLHRDYFTALVHVAWADGIISDEERADIDLVAALLSIDDGLVIDLLSAPPTKLTSPANVVLNEFVLAPGDEIVLTGEMTRVRSDWEADLRIAGYVPKAAVTKRVAVLVAADPDSLSGKARKAREYGIPVVGEAWLRDLLARA</sequence>
<dbReference type="RefSeq" id="WP_307481562.1">
    <property type="nucleotide sequence ID" value="NZ_JAUTBF010000001.1"/>
</dbReference>
<dbReference type="EMBL" id="JAUTBF010000001">
    <property type="protein sequence ID" value="MDQ1122853.1"/>
    <property type="molecule type" value="Genomic_DNA"/>
</dbReference>
<evidence type="ECO:0000313" key="5">
    <source>
        <dbReference type="EMBL" id="MDQ1122853.1"/>
    </source>
</evidence>
<dbReference type="EC" id="2.7.7.7" evidence="5"/>
<dbReference type="PROSITE" id="PS50172">
    <property type="entry name" value="BRCT"/>
    <property type="match status" value="1"/>
</dbReference>
<dbReference type="SUPFAM" id="SSF52113">
    <property type="entry name" value="BRCT domain"/>
    <property type="match status" value="1"/>
</dbReference>
<organism evidence="5 6">
    <name type="scientific">Microbacterium trichothecenolyticum</name>
    <name type="common">Aureobacterium trichothecenolyticum</name>
    <dbReference type="NCBI Taxonomy" id="69370"/>
    <lineage>
        <taxon>Bacteria</taxon>
        <taxon>Bacillati</taxon>
        <taxon>Actinomycetota</taxon>
        <taxon>Actinomycetes</taxon>
        <taxon>Micrococcales</taxon>
        <taxon>Microbacteriaceae</taxon>
        <taxon>Microbacterium</taxon>
    </lineage>
</organism>
<evidence type="ECO:0000313" key="6">
    <source>
        <dbReference type="Proteomes" id="UP001226691"/>
    </source>
</evidence>
<dbReference type="PANTHER" id="PTHR30231">
    <property type="entry name" value="DNA POLYMERASE III SUBUNIT EPSILON"/>
    <property type="match status" value="1"/>
</dbReference>
<keyword evidence="2" id="KW-0378">Hydrolase</keyword>
<dbReference type="PANTHER" id="PTHR30231:SF4">
    <property type="entry name" value="PROTEIN NEN2"/>
    <property type="match status" value="1"/>
</dbReference>
<keyword evidence="5" id="KW-0808">Transferase</keyword>
<keyword evidence="5" id="KW-0548">Nucleotidyltransferase</keyword>
<dbReference type="SMART" id="SM00479">
    <property type="entry name" value="EXOIII"/>
    <property type="match status" value="1"/>
</dbReference>
<protein>
    <submittedName>
        <fullName evidence="5">DNA polymerase-3 subunit epsilon</fullName>
        <ecNumber evidence="5">2.7.7.7</ecNumber>
    </submittedName>
</protein>
<dbReference type="InterPro" id="IPR029024">
    <property type="entry name" value="TerB-like"/>
</dbReference>
<dbReference type="Gene3D" id="3.40.50.10190">
    <property type="entry name" value="BRCT domain"/>
    <property type="match status" value="1"/>
</dbReference>
<dbReference type="Proteomes" id="UP001226691">
    <property type="component" value="Unassembled WGS sequence"/>
</dbReference>
<dbReference type="SUPFAM" id="SSF158682">
    <property type="entry name" value="TerB-like"/>
    <property type="match status" value="1"/>
</dbReference>
<evidence type="ECO:0000256" key="3">
    <source>
        <dbReference type="ARBA" id="ARBA00022839"/>
    </source>
</evidence>
<dbReference type="InterPro" id="IPR036420">
    <property type="entry name" value="BRCT_dom_sf"/>
</dbReference>
<dbReference type="SUPFAM" id="SSF53098">
    <property type="entry name" value="Ribonuclease H-like"/>
    <property type="match status" value="1"/>
</dbReference>